<dbReference type="Gene3D" id="2.120.10.80">
    <property type="entry name" value="Kelch-type beta propeller"/>
    <property type="match status" value="1"/>
</dbReference>
<feature type="compositionally biased region" description="Pro residues" evidence="2">
    <location>
        <begin position="195"/>
        <end position="204"/>
    </location>
</feature>
<keyword evidence="1" id="KW-0880">Kelch repeat</keyword>
<dbReference type="InterPro" id="IPR015915">
    <property type="entry name" value="Kelch-typ_b-propeller"/>
</dbReference>
<dbReference type="InterPro" id="IPR052392">
    <property type="entry name" value="Kelch-BTB_domain-containing"/>
</dbReference>
<name>A0A4X1V4A4_PIG</name>
<feature type="compositionally biased region" description="Basic and acidic residues" evidence="2">
    <location>
        <begin position="120"/>
        <end position="132"/>
    </location>
</feature>
<feature type="region of interest" description="Disordered" evidence="2">
    <location>
        <begin position="76"/>
        <end position="206"/>
    </location>
</feature>
<reference evidence="3" key="2">
    <citation type="submission" date="2025-08" db="UniProtKB">
        <authorList>
            <consortium name="Ensembl"/>
        </authorList>
    </citation>
    <scope>IDENTIFICATION</scope>
</reference>
<evidence type="ECO:0000313" key="3">
    <source>
        <dbReference type="Ensembl" id="ENSSSCP00070036183.1"/>
    </source>
</evidence>
<evidence type="ECO:0000256" key="2">
    <source>
        <dbReference type="SAM" id="MobiDB-lite"/>
    </source>
</evidence>
<gene>
    <name evidence="3" type="primary">KLHL42</name>
</gene>
<feature type="compositionally biased region" description="Pro residues" evidence="2">
    <location>
        <begin position="167"/>
        <end position="176"/>
    </location>
</feature>
<dbReference type="PANTHER" id="PTHR46375:SF4">
    <property type="entry name" value="KELCH-LIKE FAMILY, MEMBER 42"/>
    <property type="match status" value="1"/>
</dbReference>
<dbReference type="SUPFAM" id="SSF117281">
    <property type="entry name" value="Kelch motif"/>
    <property type="match status" value="1"/>
</dbReference>
<dbReference type="Pfam" id="PF01344">
    <property type="entry name" value="Kelch_1"/>
    <property type="match status" value="2"/>
</dbReference>
<feature type="compositionally biased region" description="Basic and acidic residues" evidence="2">
    <location>
        <begin position="103"/>
        <end position="113"/>
    </location>
</feature>
<dbReference type="AlphaFoldDB" id="A0A4X1V4A4"/>
<evidence type="ECO:0000256" key="1">
    <source>
        <dbReference type="ARBA" id="ARBA00022441"/>
    </source>
</evidence>
<dbReference type="PANTHER" id="PTHR46375">
    <property type="entry name" value="KELCH REPEAT AND BTB DOMAIN-CONTAINING PROTEIN 13-RELATED"/>
    <property type="match status" value="1"/>
</dbReference>
<protein>
    <submittedName>
        <fullName evidence="3">Kelch like family member 42</fullName>
    </submittedName>
</protein>
<dbReference type="InterPro" id="IPR006652">
    <property type="entry name" value="Kelch_1"/>
</dbReference>
<reference evidence="3 4" key="1">
    <citation type="submission" date="2017-08" db="EMBL/GenBank/DDBJ databases">
        <title>USMARCv1.0.</title>
        <authorList>
            <person name="Hannum G.I."/>
            <person name="Koren S."/>
            <person name="Schroeder S.G."/>
            <person name="Chin S.C."/>
            <person name="Nonneman D.J."/>
            <person name="Becker S.A."/>
            <person name="Rosen B.D."/>
            <person name="Bickhart D.M."/>
            <person name="Putnam N.H."/>
            <person name="Green R.E."/>
            <person name="Tuggle C.K."/>
            <person name="Liu H."/>
            <person name="Rohrer G.A."/>
            <person name="Warr A."/>
            <person name="Hall R."/>
            <person name="Kim K."/>
            <person name="Hume D.A."/>
            <person name="Talbot R."/>
            <person name="Chow W."/>
            <person name="Howe K."/>
            <person name="Schwartz A.S."/>
            <person name="Watson M."/>
            <person name="Archibald A.L."/>
            <person name="Phillippy A.M."/>
            <person name="Smith T.P.L."/>
        </authorList>
    </citation>
    <scope>NUCLEOTIDE SEQUENCE [LARGE SCALE GENOMIC DNA]</scope>
</reference>
<sequence>MCCLFDPLDPDSFHLLPPTLVSFASFLLAGRAARKKRQPASPRLRSIDADRPGCRVAATGVRGRLCAFPGLAAFQPSPKVQARGGGPAGGSERPGVGGGSRQTARDDPSRERASPGPFLARREAGGAVHRAEPGGWRGRAAASGTGRRGRLGGAAAAGRGWAGAGGPAPPPPPPPSASVRQPPRNPASAESWREPPLPPGPQPCRPRRWCRSVWRTAATRYEEMTERWFPLANNLPPDLVNVRGYGSAILDNYLFIVGGYRITSQEISAAHSYNPSTNEWLQVASMNQKRSNFKLVAVNSKLYAIGGQAVSNVECYNPEQDAWNFMAPLPNPLAEFSACECQGKIYVIGGYTTRDRNMNILQYCPAADLWTLFETCDVHIRKQQMVSVEETIYIVGGCLHELGPTRRGSQSEDMLTVQSYNTATRQWLYLKENTSKSGLNLTCALHNDGIYIMSRDVTLSTSLEHRVFLKYNIFNDSWEAFRRFPAFGHNLLVSSLYLPNKAET</sequence>
<dbReference type="Proteomes" id="UP000314985">
    <property type="component" value="Chromosome 5"/>
</dbReference>
<organism evidence="3 4">
    <name type="scientific">Sus scrofa</name>
    <name type="common">Pig</name>
    <dbReference type="NCBI Taxonomy" id="9823"/>
    <lineage>
        <taxon>Eukaryota</taxon>
        <taxon>Metazoa</taxon>
        <taxon>Chordata</taxon>
        <taxon>Craniata</taxon>
        <taxon>Vertebrata</taxon>
        <taxon>Euteleostomi</taxon>
        <taxon>Mammalia</taxon>
        <taxon>Eutheria</taxon>
        <taxon>Laurasiatheria</taxon>
        <taxon>Artiodactyla</taxon>
        <taxon>Suina</taxon>
        <taxon>Suidae</taxon>
        <taxon>Sus</taxon>
    </lineage>
</organism>
<proteinExistence type="predicted"/>
<dbReference type="Ensembl" id="ENSSSCT00070043004.1">
    <property type="protein sequence ID" value="ENSSSCP00070036183.1"/>
    <property type="gene ID" value="ENSSSCG00070021616.1"/>
</dbReference>
<accession>A0A4X1V4A4</accession>
<dbReference type="FunFam" id="2.120.10.80:FF:000048">
    <property type="entry name" value="Kelch-like family, member 42"/>
    <property type="match status" value="1"/>
</dbReference>
<evidence type="ECO:0000313" key="4">
    <source>
        <dbReference type="Proteomes" id="UP000314985"/>
    </source>
</evidence>
<dbReference type="SMART" id="SM00612">
    <property type="entry name" value="Kelch"/>
    <property type="match status" value="4"/>
</dbReference>